<proteinExistence type="predicted"/>
<dbReference type="EMBL" id="CAYU010000017">
    <property type="protein sequence ID" value="CCY75811.1"/>
    <property type="molecule type" value="Genomic_DNA"/>
</dbReference>
<evidence type="ECO:0000313" key="1">
    <source>
        <dbReference type="EMBL" id="CCY75811.1"/>
    </source>
</evidence>
<dbReference type="Proteomes" id="UP000018300">
    <property type="component" value="Unassembled WGS sequence"/>
</dbReference>
<gene>
    <name evidence="1" type="ORF">BN569_01747</name>
</gene>
<protein>
    <submittedName>
        <fullName evidence="1">Uncharacterized protein</fullName>
    </submittedName>
</protein>
<dbReference type="AlphaFoldDB" id="R5LRS8"/>
<comment type="caution">
    <text evidence="1">The sequence shown here is derived from an EMBL/GenBank/DDBJ whole genome shotgun (WGS) entry which is preliminary data.</text>
</comment>
<evidence type="ECO:0000313" key="2">
    <source>
        <dbReference type="Proteomes" id="UP000018300"/>
    </source>
</evidence>
<organism evidence="1 2">
    <name type="scientific">Eshraghiella crossota CAG:259</name>
    <dbReference type="NCBI Taxonomy" id="1263062"/>
    <lineage>
        <taxon>Bacteria</taxon>
        <taxon>Bacillati</taxon>
        <taxon>Bacillota</taxon>
        <taxon>Clostridia</taxon>
        <taxon>Lachnospirales</taxon>
        <taxon>Lachnospiraceae</taxon>
        <taxon>Eshraghiella</taxon>
    </lineage>
</organism>
<name>R5LRS8_9FIRM</name>
<reference evidence="1" key="1">
    <citation type="submission" date="2012-11" db="EMBL/GenBank/DDBJ databases">
        <title>Dependencies among metagenomic species, viruses, plasmids and units of genetic variation.</title>
        <authorList>
            <person name="Nielsen H.B."/>
            <person name="Almeida M."/>
            <person name="Juncker A.S."/>
            <person name="Rasmussen S."/>
            <person name="Li J."/>
            <person name="Sunagawa S."/>
            <person name="Plichta D."/>
            <person name="Gautier L."/>
            <person name="Le Chatelier E."/>
            <person name="Peletier E."/>
            <person name="Bonde I."/>
            <person name="Nielsen T."/>
            <person name="Manichanh C."/>
            <person name="Arumugam M."/>
            <person name="Batto J."/>
            <person name="Santos M.B.Q.D."/>
            <person name="Blom N."/>
            <person name="Borruel N."/>
            <person name="Burgdorf K.S."/>
            <person name="Boumezbeur F."/>
            <person name="Casellas F."/>
            <person name="Dore J."/>
            <person name="Guarner F."/>
            <person name="Hansen T."/>
            <person name="Hildebrand F."/>
            <person name="Kaas R.S."/>
            <person name="Kennedy S."/>
            <person name="Kristiansen K."/>
            <person name="Kultima J.R."/>
            <person name="Leonard P."/>
            <person name="Levenez F."/>
            <person name="Lund O."/>
            <person name="Moumen B."/>
            <person name="Le Paslier D."/>
            <person name="Pons N."/>
            <person name="Pedersen O."/>
            <person name="Prifti E."/>
            <person name="Qin J."/>
            <person name="Raes J."/>
            <person name="Tap J."/>
            <person name="Tims S."/>
            <person name="Ussery D.W."/>
            <person name="Yamada T."/>
            <person name="MetaHit consortium"/>
            <person name="Renault P."/>
            <person name="Sicheritz-Ponten T."/>
            <person name="Bork P."/>
            <person name="Wang J."/>
            <person name="Brunak S."/>
            <person name="Ehrlich S.D."/>
        </authorList>
    </citation>
    <scope>NUCLEOTIDE SEQUENCE [LARGE SCALE GENOMIC DNA]</scope>
</reference>
<accession>R5LRS8</accession>
<sequence>MKNKYFSDEDIEANDLYFVCYMIERVARRIKQKNKYVVNTIGRDGLYHLLSCAGVLHCENPLKVEEDWISDYNLKKGDFDITAVDKELAEIIPSPLDMGAVYQRLIRDTLTSKEDFVDGIVRVYNHEICDVIDNYNCSAFYEPSYVIARAYQNGGF</sequence>